<dbReference type="Ensembl" id="ENSSSCT00055026374.1">
    <property type="protein sequence ID" value="ENSSSCP00055020958.1"/>
    <property type="gene ID" value="ENSSSCG00055013410.1"/>
</dbReference>
<evidence type="ECO:0000256" key="1">
    <source>
        <dbReference type="SAM" id="Coils"/>
    </source>
</evidence>
<feature type="region of interest" description="Disordered" evidence="2">
    <location>
        <begin position="1"/>
        <end position="30"/>
    </location>
</feature>
<reference evidence="3" key="1">
    <citation type="submission" date="2025-08" db="UniProtKB">
        <authorList>
            <consortium name="Ensembl"/>
        </authorList>
    </citation>
    <scope>IDENTIFICATION</scope>
</reference>
<feature type="coiled-coil region" evidence="1">
    <location>
        <begin position="61"/>
        <end position="88"/>
    </location>
</feature>
<protein>
    <recommendedName>
        <fullName evidence="5">DUF1725 domain-containing protein</fullName>
    </recommendedName>
</protein>
<name>A0A8D1QFE7_PIG</name>
<keyword evidence="1" id="KW-0175">Coiled coil</keyword>
<dbReference type="Proteomes" id="UP000694724">
    <property type="component" value="Unplaced"/>
</dbReference>
<evidence type="ECO:0000256" key="2">
    <source>
        <dbReference type="SAM" id="MobiDB-lite"/>
    </source>
</evidence>
<sequence length="358" mass="41706">MFRVSPQGARGLGPTLGSSALGPPTGTPEALSERKIKNILNKELQVLTTKTLNEPERRLHREKCNKELENINRNVKNLKNTGNKIEIHSKVISRIYKQLIQPNNQKTNQSMEKWAKDLNRHFSKEDIQMANKHMKKCSTSLIIREMQIKTTMRYHLTPVRMAIINKSTNNKCWRGCGEKGSLLHCWWECKLVQPLWRTVWRYLRNLYIELPYDPAIPLLGIYPDKSLLKRDTCTRMFIAALFTIARTWKQPKCPSTDDWIRKKWYIYTMEYYSAIKKNDIMPFAATWMELENLILREMSQKDKDKYHMISLITGIEYPAQMNISSEKKIMDLEKRLVAARWEGEGVGGIGSLGLSDTI</sequence>
<dbReference type="AlphaFoldDB" id="A0A8D1QFE7"/>
<proteinExistence type="predicted"/>
<evidence type="ECO:0000313" key="4">
    <source>
        <dbReference type="Proteomes" id="UP000694724"/>
    </source>
</evidence>
<accession>A0A8D1QFE7</accession>
<evidence type="ECO:0000313" key="3">
    <source>
        <dbReference type="Ensembl" id="ENSSSCP00055020958.1"/>
    </source>
</evidence>
<evidence type="ECO:0008006" key="5">
    <source>
        <dbReference type="Google" id="ProtNLM"/>
    </source>
</evidence>
<organism evidence="3 4">
    <name type="scientific">Sus scrofa</name>
    <name type="common">Pig</name>
    <dbReference type="NCBI Taxonomy" id="9823"/>
    <lineage>
        <taxon>Eukaryota</taxon>
        <taxon>Metazoa</taxon>
        <taxon>Chordata</taxon>
        <taxon>Craniata</taxon>
        <taxon>Vertebrata</taxon>
        <taxon>Euteleostomi</taxon>
        <taxon>Mammalia</taxon>
        <taxon>Eutheria</taxon>
        <taxon>Laurasiatheria</taxon>
        <taxon>Artiodactyla</taxon>
        <taxon>Suina</taxon>
        <taxon>Suidae</taxon>
        <taxon>Sus</taxon>
    </lineage>
</organism>